<reference evidence="2" key="1">
    <citation type="journal article" date="2017" name="Plant J.">
        <title>The pomegranate (Punica granatum L.) genome and the genomics of punicalagin biosynthesis.</title>
        <authorList>
            <person name="Qin G."/>
            <person name="Xu C."/>
            <person name="Ming R."/>
            <person name="Tang H."/>
            <person name="Guyot R."/>
            <person name="Kramer E.M."/>
            <person name="Hu Y."/>
            <person name="Yi X."/>
            <person name="Qi Y."/>
            <person name="Xu X."/>
            <person name="Gao Z."/>
            <person name="Pan H."/>
            <person name="Jian J."/>
            <person name="Tian Y."/>
            <person name="Yue Z."/>
            <person name="Xu Y."/>
        </authorList>
    </citation>
    <scope>NUCLEOTIDE SEQUENCE [LARGE SCALE GENOMIC DNA]</scope>
    <source>
        <strain evidence="2">cv. Dabenzi</strain>
    </source>
</reference>
<dbReference type="EMBL" id="MTKT01004810">
    <property type="protein sequence ID" value="OWM70130.1"/>
    <property type="molecule type" value="Genomic_DNA"/>
</dbReference>
<gene>
    <name evidence="1" type="ORF">CDL15_Pgr025980</name>
</gene>
<accession>A0A218WCR7</accession>
<protein>
    <submittedName>
        <fullName evidence="1">Uncharacterized protein</fullName>
    </submittedName>
</protein>
<name>A0A218WCR7_PUNGR</name>
<dbReference type="Proteomes" id="UP000197138">
    <property type="component" value="Unassembled WGS sequence"/>
</dbReference>
<comment type="caution">
    <text evidence="1">The sequence shown here is derived from an EMBL/GenBank/DDBJ whole genome shotgun (WGS) entry which is preliminary data.</text>
</comment>
<proteinExistence type="predicted"/>
<evidence type="ECO:0000313" key="2">
    <source>
        <dbReference type="Proteomes" id="UP000197138"/>
    </source>
</evidence>
<dbReference type="AlphaFoldDB" id="A0A218WCR7"/>
<evidence type="ECO:0000313" key="1">
    <source>
        <dbReference type="EMBL" id="OWM70130.1"/>
    </source>
</evidence>
<sequence>MIFRSCNPDCWSFSDEKHLGLIATRVRTIAQRLLICVAHGDQNDNEVSEEDNLEVCDVDEHEDHFEYEGTVSPSVENFEV</sequence>
<organism evidence="1 2">
    <name type="scientific">Punica granatum</name>
    <name type="common">Pomegranate</name>
    <dbReference type="NCBI Taxonomy" id="22663"/>
    <lineage>
        <taxon>Eukaryota</taxon>
        <taxon>Viridiplantae</taxon>
        <taxon>Streptophyta</taxon>
        <taxon>Embryophyta</taxon>
        <taxon>Tracheophyta</taxon>
        <taxon>Spermatophyta</taxon>
        <taxon>Magnoliopsida</taxon>
        <taxon>eudicotyledons</taxon>
        <taxon>Gunneridae</taxon>
        <taxon>Pentapetalae</taxon>
        <taxon>rosids</taxon>
        <taxon>malvids</taxon>
        <taxon>Myrtales</taxon>
        <taxon>Lythraceae</taxon>
        <taxon>Punica</taxon>
    </lineage>
</organism>